<organism evidence="3 4">
    <name type="scientific">Nonomuraea insulae</name>
    <dbReference type="NCBI Taxonomy" id="1616787"/>
    <lineage>
        <taxon>Bacteria</taxon>
        <taxon>Bacillati</taxon>
        <taxon>Actinomycetota</taxon>
        <taxon>Actinomycetes</taxon>
        <taxon>Streptosporangiales</taxon>
        <taxon>Streptosporangiaceae</taxon>
        <taxon>Nonomuraea</taxon>
    </lineage>
</organism>
<comment type="caution">
    <text evidence="3">The sequence shown here is derived from an EMBL/GenBank/DDBJ whole genome shotgun (WGS) entry which is preliminary data.</text>
</comment>
<evidence type="ECO:0000259" key="2">
    <source>
        <dbReference type="SMART" id="SM00939"/>
    </source>
</evidence>
<reference evidence="4" key="1">
    <citation type="journal article" date="2019" name="Int. J. Syst. Evol. Microbiol.">
        <title>The Global Catalogue of Microorganisms (GCM) 10K type strain sequencing project: providing services to taxonomists for standard genome sequencing and annotation.</title>
        <authorList>
            <consortium name="The Broad Institute Genomics Platform"/>
            <consortium name="The Broad Institute Genome Sequencing Center for Infectious Disease"/>
            <person name="Wu L."/>
            <person name="Ma J."/>
        </authorList>
    </citation>
    <scope>NUCLEOTIDE SEQUENCE [LARGE SCALE GENOMIC DNA]</scope>
    <source>
        <strain evidence="4">CCUG 53903</strain>
    </source>
</reference>
<dbReference type="NCBIfam" id="TIGR00976">
    <property type="entry name" value="CocE_NonD"/>
    <property type="match status" value="1"/>
</dbReference>
<protein>
    <submittedName>
        <fullName evidence="3">CocE/NonD family hydrolase</fullName>
    </submittedName>
</protein>
<dbReference type="GO" id="GO:0016787">
    <property type="term" value="F:hydrolase activity"/>
    <property type="evidence" value="ECO:0007669"/>
    <property type="project" value="UniProtKB-KW"/>
</dbReference>
<evidence type="ECO:0000313" key="3">
    <source>
        <dbReference type="EMBL" id="MFC5832654.1"/>
    </source>
</evidence>
<gene>
    <name evidence="3" type="ORF">ACFPZ3_53125</name>
</gene>
<name>A0ABW1D441_9ACTN</name>
<dbReference type="SMART" id="SM00939">
    <property type="entry name" value="PepX_C"/>
    <property type="match status" value="1"/>
</dbReference>
<feature type="domain" description="Xaa-Pro dipeptidyl-peptidase C-terminal" evidence="2">
    <location>
        <begin position="2"/>
        <end position="217"/>
    </location>
</feature>
<accession>A0ABW1D441</accession>
<evidence type="ECO:0000256" key="1">
    <source>
        <dbReference type="SAM" id="MobiDB-lite"/>
    </source>
</evidence>
<feature type="region of interest" description="Disordered" evidence="1">
    <location>
        <begin position="42"/>
        <end position="89"/>
    </location>
</feature>
<dbReference type="InterPro" id="IPR008979">
    <property type="entry name" value="Galactose-bd-like_sf"/>
</dbReference>
<proteinExistence type="predicted"/>
<dbReference type="InterPro" id="IPR013736">
    <property type="entry name" value="Xaa-Pro_dipept_C"/>
</dbReference>
<dbReference type="RefSeq" id="WP_379522090.1">
    <property type="nucleotide sequence ID" value="NZ_JBHSPA010000084.1"/>
</dbReference>
<keyword evidence="3" id="KW-0378">Hydrolase</keyword>
<sequence length="226" mass="24550">MRDPAGPPVQIFVMGDDVWREEEAWPLARAVETRYHLHADGLLSPEPPATAEPSTFTFDPRDPAPTAGGPTLLPDPTNAGPQDQRDVERRPDVLCYTTEVLDSDVEVTGPVSVTLHGETSGAATDWTAKLVNVHPDGRAMSVIDGIVRTTTPSGTYTIDLVATSQVFKAGHRIRVEVSSSNFPRFDRNPGTGRPAARAAESDLVVQHQRVFPASFIALPLVPRDRR</sequence>
<dbReference type="SUPFAM" id="SSF49785">
    <property type="entry name" value="Galactose-binding domain-like"/>
    <property type="match status" value="1"/>
</dbReference>
<keyword evidence="4" id="KW-1185">Reference proteome</keyword>
<dbReference type="Gene3D" id="2.60.120.260">
    <property type="entry name" value="Galactose-binding domain-like"/>
    <property type="match status" value="1"/>
</dbReference>
<dbReference type="Proteomes" id="UP001596058">
    <property type="component" value="Unassembled WGS sequence"/>
</dbReference>
<dbReference type="InterPro" id="IPR005674">
    <property type="entry name" value="CocE/Ser_esterase"/>
</dbReference>
<dbReference type="EMBL" id="JBHSPA010000084">
    <property type="protein sequence ID" value="MFC5832654.1"/>
    <property type="molecule type" value="Genomic_DNA"/>
</dbReference>
<evidence type="ECO:0000313" key="4">
    <source>
        <dbReference type="Proteomes" id="UP001596058"/>
    </source>
</evidence>
<dbReference type="Pfam" id="PF08530">
    <property type="entry name" value="PepX_C"/>
    <property type="match status" value="1"/>
</dbReference>